<dbReference type="CDD" id="cd06223">
    <property type="entry name" value="PRTases_typeI"/>
    <property type="match status" value="1"/>
</dbReference>
<evidence type="ECO:0000256" key="1">
    <source>
        <dbReference type="ARBA" id="ARBA00008007"/>
    </source>
</evidence>
<dbReference type="InterPro" id="IPR029057">
    <property type="entry name" value="PRTase-like"/>
</dbReference>
<dbReference type="SUPFAM" id="SSF53271">
    <property type="entry name" value="PRTase-like"/>
    <property type="match status" value="1"/>
</dbReference>
<dbReference type="PANTHER" id="PTHR47505">
    <property type="entry name" value="DNA UTILIZATION PROTEIN YHGH"/>
    <property type="match status" value="1"/>
</dbReference>
<gene>
    <name evidence="4" type="ORF">GO499_17875</name>
</gene>
<dbReference type="RefSeq" id="WP_161863459.1">
    <property type="nucleotide sequence ID" value="NZ_CP046620.1"/>
</dbReference>
<feature type="domain" description="Double zinc ribbon" evidence="3">
    <location>
        <begin position="12"/>
        <end position="72"/>
    </location>
</feature>
<dbReference type="KEGG" id="amaq:GO499_17875"/>
<evidence type="ECO:0000259" key="2">
    <source>
        <dbReference type="Pfam" id="PF00156"/>
    </source>
</evidence>
<dbReference type="EMBL" id="CP046620">
    <property type="protein sequence ID" value="QHQ36916.1"/>
    <property type="molecule type" value="Genomic_DNA"/>
</dbReference>
<keyword evidence="5" id="KW-1185">Reference proteome</keyword>
<dbReference type="AlphaFoldDB" id="A0A6P1T618"/>
<reference evidence="4 5" key="1">
    <citation type="submission" date="2019-12" db="EMBL/GenBank/DDBJ databases">
        <title>Complete genome sequence of Algicella marina strain 9Alg 56(T) isolated from the red alga Tichocarpus crinitus.</title>
        <authorList>
            <person name="Kim S.-G."/>
            <person name="Nedashkovskaya O.I."/>
        </authorList>
    </citation>
    <scope>NUCLEOTIDE SEQUENCE [LARGE SCALE GENOMIC DNA]</scope>
    <source>
        <strain evidence="4 5">9Alg 56</strain>
    </source>
</reference>
<name>A0A6P1T618_9RHOB</name>
<evidence type="ECO:0000313" key="4">
    <source>
        <dbReference type="EMBL" id="QHQ36916.1"/>
    </source>
</evidence>
<comment type="similarity">
    <text evidence="1">Belongs to the ComF/GntX family.</text>
</comment>
<evidence type="ECO:0000313" key="5">
    <source>
        <dbReference type="Proteomes" id="UP000464495"/>
    </source>
</evidence>
<accession>A0A6P1T618</accession>
<dbReference type="PANTHER" id="PTHR47505:SF1">
    <property type="entry name" value="DNA UTILIZATION PROTEIN YHGH"/>
    <property type="match status" value="1"/>
</dbReference>
<dbReference type="Proteomes" id="UP000464495">
    <property type="component" value="Chromosome"/>
</dbReference>
<dbReference type="Pfam" id="PF18912">
    <property type="entry name" value="DZR_2"/>
    <property type="match status" value="1"/>
</dbReference>
<proteinExistence type="inferred from homology"/>
<dbReference type="InterPro" id="IPR051910">
    <property type="entry name" value="ComF/GntX_DNA_util-trans"/>
</dbReference>
<organism evidence="4 5">
    <name type="scientific">Algicella marina</name>
    <dbReference type="NCBI Taxonomy" id="2683284"/>
    <lineage>
        <taxon>Bacteria</taxon>
        <taxon>Pseudomonadati</taxon>
        <taxon>Pseudomonadota</taxon>
        <taxon>Alphaproteobacteria</taxon>
        <taxon>Rhodobacterales</taxon>
        <taxon>Paracoccaceae</taxon>
        <taxon>Algicella</taxon>
    </lineage>
</organism>
<dbReference type="Gene3D" id="3.40.50.2020">
    <property type="match status" value="1"/>
</dbReference>
<protein>
    <submittedName>
        <fullName evidence="4">ComF family protein</fullName>
    </submittedName>
</protein>
<dbReference type="InterPro" id="IPR044005">
    <property type="entry name" value="DZR_2"/>
</dbReference>
<dbReference type="Pfam" id="PF00156">
    <property type="entry name" value="Pribosyltran"/>
    <property type="match status" value="1"/>
</dbReference>
<feature type="domain" description="Phosphoribosyltransferase" evidence="2">
    <location>
        <begin position="130"/>
        <end position="245"/>
    </location>
</feature>
<evidence type="ECO:0000259" key="3">
    <source>
        <dbReference type="Pfam" id="PF18912"/>
    </source>
</evidence>
<sequence length="250" mass="26756">MIHAIASGLGTILNAVYPPQCVGCEEETTDSHGLCPTCWKDTSFISGSICNCCGLPVPLSLPTTNVICDACMYAPPGWDNGRAAILYEGTGKKVVLGLKHRDRLDLALVAAGWMAAAGRDLLRNADVLAPVPLHWSRLARRRHNQSAELARQLSALTGVHCVPDLLIRQERTTSLEGKNRAERFAILQNTIRLNPRRIEAIAGRKCVLIDDVLTTGATLGAATSAVRTGHPAGVSALVLARVARDALELI</sequence>
<dbReference type="InterPro" id="IPR000836">
    <property type="entry name" value="PRTase_dom"/>
</dbReference>